<dbReference type="InterPro" id="IPR011043">
    <property type="entry name" value="Gal_Oxase/kelch_b-propeller"/>
</dbReference>
<name>A0A8H4AZK4_GIGMA</name>
<sequence>MTWSTLAISINTPPPYLLYTATLLSTGIIVYIDGCISRSGGGFDAANMTEVTSGGDNIKSRVGHSAVLTQNGDIIIYGGVILNDPTTLATPYIAKLDTNSWMRSTPNLSQINTPQLCYHSAALYRDYMIFAFGKNPSLSSISDLAFSNNLYILDIKNYIWIISILPSPPPPPPPSPPNHRGLFIGIDIGAADTIDDEMK</sequence>
<dbReference type="Proteomes" id="UP000439903">
    <property type="component" value="Unassembled WGS sequence"/>
</dbReference>
<dbReference type="OrthoDB" id="432528at2759"/>
<accession>A0A8H4AZK4</accession>
<evidence type="ECO:0000313" key="2">
    <source>
        <dbReference type="Proteomes" id="UP000439903"/>
    </source>
</evidence>
<dbReference type="EMBL" id="WTPW01000101">
    <property type="protein sequence ID" value="KAF0548086.1"/>
    <property type="molecule type" value="Genomic_DNA"/>
</dbReference>
<protein>
    <submittedName>
        <fullName evidence="1">Galactose oxidase</fullName>
    </submittedName>
</protein>
<evidence type="ECO:0000313" key="1">
    <source>
        <dbReference type="EMBL" id="KAF0548086.1"/>
    </source>
</evidence>
<keyword evidence="2" id="KW-1185">Reference proteome</keyword>
<organism evidence="1 2">
    <name type="scientific">Gigaspora margarita</name>
    <dbReference type="NCBI Taxonomy" id="4874"/>
    <lineage>
        <taxon>Eukaryota</taxon>
        <taxon>Fungi</taxon>
        <taxon>Fungi incertae sedis</taxon>
        <taxon>Mucoromycota</taxon>
        <taxon>Glomeromycotina</taxon>
        <taxon>Glomeromycetes</taxon>
        <taxon>Diversisporales</taxon>
        <taxon>Gigasporaceae</taxon>
        <taxon>Gigaspora</taxon>
    </lineage>
</organism>
<dbReference type="InterPro" id="IPR015915">
    <property type="entry name" value="Kelch-typ_b-propeller"/>
</dbReference>
<comment type="caution">
    <text evidence="1">The sequence shown here is derived from an EMBL/GenBank/DDBJ whole genome shotgun (WGS) entry which is preliminary data.</text>
</comment>
<dbReference type="Gene3D" id="2.120.10.80">
    <property type="entry name" value="Kelch-type beta propeller"/>
    <property type="match status" value="1"/>
</dbReference>
<gene>
    <name evidence="1" type="ORF">F8M41_000146</name>
</gene>
<proteinExistence type="predicted"/>
<dbReference type="SUPFAM" id="SSF50965">
    <property type="entry name" value="Galactose oxidase, central domain"/>
    <property type="match status" value="1"/>
</dbReference>
<dbReference type="AlphaFoldDB" id="A0A8H4AZK4"/>
<reference evidence="1 2" key="1">
    <citation type="journal article" date="2019" name="Environ. Microbiol.">
        <title>At the nexus of three kingdoms: the genome of the mycorrhizal fungus Gigaspora margarita provides insights into plant, endobacterial and fungal interactions.</title>
        <authorList>
            <person name="Venice F."/>
            <person name="Ghignone S."/>
            <person name="Salvioli di Fossalunga A."/>
            <person name="Amselem J."/>
            <person name="Novero M."/>
            <person name="Xianan X."/>
            <person name="Sedzielewska Toro K."/>
            <person name="Morin E."/>
            <person name="Lipzen A."/>
            <person name="Grigoriev I.V."/>
            <person name="Henrissat B."/>
            <person name="Martin F.M."/>
            <person name="Bonfante P."/>
        </authorList>
    </citation>
    <scope>NUCLEOTIDE SEQUENCE [LARGE SCALE GENOMIC DNA]</scope>
    <source>
        <strain evidence="1 2">BEG34</strain>
    </source>
</reference>